<dbReference type="GO" id="GO:0016020">
    <property type="term" value="C:membrane"/>
    <property type="evidence" value="ECO:0007669"/>
    <property type="project" value="UniProtKB-SubCell"/>
</dbReference>
<reference evidence="11 12" key="1">
    <citation type="journal article" date="2017" name="Mol. Plant">
        <title>The Genome of Medicinal Plant Macleaya cordata Provides New Insights into Benzylisoquinoline Alkaloids Metabolism.</title>
        <authorList>
            <person name="Liu X."/>
            <person name="Liu Y."/>
            <person name="Huang P."/>
            <person name="Ma Y."/>
            <person name="Qing Z."/>
            <person name="Tang Q."/>
            <person name="Cao H."/>
            <person name="Cheng P."/>
            <person name="Zheng Y."/>
            <person name="Yuan Z."/>
            <person name="Zhou Y."/>
            <person name="Liu J."/>
            <person name="Tang Z."/>
            <person name="Zhuo Y."/>
            <person name="Zhang Y."/>
            <person name="Yu L."/>
            <person name="Huang J."/>
            <person name="Yang P."/>
            <person name="Peng Q."/>
            <person name="Zhang J."/>
            <person name="Jiang W."/>
            <person name="Zhang Z."/>
            <person name="Lin K."/>
            <person name="Ro D.K."/>
            <person name="Chen X."/>
            <person name="Xiong X."/>
            <person name="Shang Y."/>
            <person name="Huang S."/>
            <person name="Zeng J."/>
        </authorList>
    </citation>
    <scope>NUCLEOTIDE SEQUENCE [LARGE SCALE GENOMIC DNA]</scope>
    <source>
        <strain evidence="12">cv. BLH2017</strain>
        <tissue evidence="11">Root</tissue>
    </source>
</reference>
<evidence type="ECO:0000256" key="7">
    <source>
        <dbReference type="ARBA" id="ARBA00023004"/>
    </source>
</evidence>
<dbReference type="InterPro" id="IPR002401">
    <property type="entry name" value="Cyt_P450_E_grp-I"/>
</dbReference>
<evidence type="ECO:0000256" key="9">
    <source>
        <dbReference type="ARBA" id="ARBA00023136"/>
    </source>
</evidence>
<gene>
    <name evidence="11" type="ORF">BVC80_1211g81</name>
</gene>
<sequence length="277" mass="31793">MYICAQGWTRGMKAVSKVVDEFFEKIIDEHVQDARKQQEHHKDFIDVLLSLMDAQQEAAEQLSRSNIKAIMLDMLVGAMDTSATAVEWALAELYRNPRVMKRVQQELETVVGLDRLVEESDLVKLEYLEMVVKETMRLHPVAPLLVPHESMEDIKINGYDIPKKSRVIVNIWAIGRDPRVWSHNADEFYPERFEGVDIDVRGHDFRLIPFGSGRRGCRGMQLGLTMIRLILAQLVHCFEWKLPNGMSPHDLDMGEKFGLSVPMANHLIAIPNYRLVS</sequence>
<dbReference type="GO" id="GO:0005506">
    <property type="term" value="F:iron ion binding"/>
    <property type="evidence" value="ECO:0007669"/>
    <property type="project" value="InterPro"/>
</dbReference>
<dbReference type="PRINTS" id="PR00463">
    <property type="entry name" value="EP450I"/>
</dbReference>
<keyword evidence="6" id="KW-0560">Oxidoreductase</keyword>
<evidence type="ECO:0000256" key="3">
    <source>
        <dbReference type="ARBA" id="ARBA00010617"/>
    </source>
</evidence>
<keyword evidence="5 10" id="KW-0479">Metal-binding</keyword>
<dbReference type="OrthoDB" id="2789670at2759"/>
<dbReference type="STRING" id="56857.A0A200Q3J4"/>
<dbReference type="GO" id="GO:0016705">
    <property type="term" value="F:oxidoreductase activity, acting on paired donors, with incorporation or reduction of molecular oxygen"/>
    <property type="evidence" value="ECO:0007669"/>
    <property type="project" value="InterPro"/>
</dbReference>
<proteinExistence type="inferred from homology"/>
<dbReference type="Pfam" id="PF00067">
    <property type="entry name" value="p450"/>
    <property type="match status" value="1"/>
</dbReference>
<dbReference type="Proteomes" id="UP000195402">
    <property type="component" value="Unassembled WGS sequence"/>
</dbReference>
<evidence type="ECO:0000313" key="11">
    <source>
        <dbReference type="EMBL" id="OVA05012.1"/>
    </source>
</evidence>
<feature type="binding site" description="axial binding residue" evidence="10">
    <location>
        <position position="217"/>
    </location>
    <ligand>
        <name>heme</name>
        <dbReference type="ChEBI" id="CHEBI:30413"/>
    </ligand>
    <ligandPart>
        <name>Fe</name>
        <dbReference type="ChEBI" id="CHEBI:18248"/>
    </ligandPart>
</feature>
<evidence type="ECO:0000313" key="12">
    <source>
        <dbReference type="Proteomes" id="UP000195402"/>
    </source>
</evidence>
<dbReference type="GO" id="GO:0004497">
    <property type="term" value="F:monooxygenase activity"/>
    <property type="evidence" value="ECO:0007669"/>
    <property type="project" value="UniProtKB-KW"/>
</dbReference>
<keyword evidence="9" id="KW-0472">Membrane</keyword>
<dbReference type="PANTHER" id="PTHR47943:SF9">
    <property type="entry name" value="CYTOCHROME P450"/>
    <property type="match status" value="1"/>
</dbReference>
<dbReference type="GO" id="GO:0033075">
    <property type="term" value="P:isoquinoline alkaloid biosynthetic process"/>
    <property type="evidence" value="ECO:0007669"/>
    <property type="project" value="UniProtKB-ARBA"/>
</dbReference>
<comment type="caution">
    <text evidence="11">The sequence shown here is derived from an EMBL/GenBank/DDBJ whole genome shotgun (WGS) entry which is preliminary data.</text>
</comment>
<evidence type="ECO:0000256" key="2">
    <source>
        <dbReference type="ARBA" id="ARBA00004370"/>
    </source>
</evidence>
<evidence type="ECO:0000256" key="5">
    <source>
        <dbReference type="ARBA" id="ARBA00022723"/>
    </source>
</evidence>
<evidence type="ECO:0000256" key="4">
    <source>
        <dbReference type="ARBA" id="ARBA00022617"/>
    </source>
</evidence>
<dbReference type="EMBL" id="MVGT01003194">
    <property type="protein sequence ID" value="OVA05012.1"/>
    <property type="molecule type" value="Genomic_DNA"/>
</dbReference>
<dbReference type="FunFam" id="1.10.630.10:FF:000204">
    <property type="entry name" value="Uncharacterized protein"/>
    <property type="match status" value="1"/>
</dbReference>
<dbReference type="SUPFAM" id="SSF48264">
    <property type="entry name" value="Cytochrome P450"/>
    <property type="match status" value="1"/>
</dbReference>
<dbReference type="InParanoid" id="A0A200Q3J4"/>
<keyword evidence="8" id="KW-0503">Monooxygenase</keyword>
<dbReference type="GO" id="GO:0020037">
    <property type="term" value="F:heme binding"/>
    <property type="evidence" value="ECO:0007669"/>
    <property type="project" value="InterPro"/>
</dbReference>
<evidence type="ECO:0000256" key="10">
    <source>
        <dbReference type="PIRSR" id="PIRSR602401-1"/>
    </source>
</evidence>
<keyword evidence="12" id="KW-1185">Reference proteome</keyword>
<dbReference type="InterPro" id="IPR001128">
    <property type="entry name" value="Cyt_P450"/>
</dbReference>
<evidence type="ECO:0000256" key="6">
    <source>
        <dbReference type="ARBA" id="ARBA00023002"/>
    </source>
</evidence>
<evidence type="ECO:0000256" key="1">
    <source>
        <dbReference type="ARBA" id="ARBA00001971"/>
    </source>
</evidence>
<dbReference type="PANTHER" id="PTHR47943">
    <property type="entry name" value="CYTOCHROME P450 93A3-LIKE"/>
    <property type="match status" value="1"/>
</dbReference>
<dbReference type="AlphaFoldDB" id="A0A200Q3J4"/>
<comment type="subcellular location">
    <subcellularLocation>
        <location evidence="2">Membrane</location>
    </subcellularLocation>
</comment>
<organism evidence="11 12">
    <name type="scientific">Macleaya cordata</name>
    <name type="common">Five-seeded plume-poppy</name>
    <name type="synonym">Bocconia cordata</name>
    <dbReference type="NCBI Taxonomy" id="56857"/>
    <lineage>
        <taxon>Eukaryota</taxon>
        <taxon>Viridiplantae</taxon>
        <taxon>Streptophyta</taxon>
        <taxon>Embryophyta</taxon>
        <taxon>Tracheophyta</taxon>
        <taxon>Spermatophyta</taxon>
        <taxon>Magnoliopsida</taxon>
        <taxon>Ranunculales</taxon>
        <taxon>Papaveraceae</taxon>
        <taxon>Papaveroideae</taxon>
        <taxon>Macleaya</taxon>
    </lineage>
</organism>
<protein>
    <submittedName>
        <fullName evidence="11">Cytochrome P450</fullName>
    </submittedName>
</protein>
<comment type="cofactor">
    <cofactor evidence="1 10">
        <name>heme</name>
        <dbReference type="ChEBI" id="CHEBI:30413"/>
    </cofactor>
</comment>
<comment type="similarity">
    <text evidence="3">Belongs to the cytochrome P450 family.</text>
</comment>
<keyword evidence="4 10" id="KW-0349">Heme</keyword>
<keyword evidence="7 10" id="KW-0408">Iron</keyword>
<accession>A0A200Q3J4</accession>
<dbReference type="PRINTS" id="PR00385">
    <property type="entry name" value="P450"/>
</dbReference>
<dbReference type="OMA" id="PLNITHE"/>
<evidence type="ECO:0000256" key="8">
    <source>
        <dbReference type="ARBA" id="ARBA00023033"/>
    </source>
</evidence>
<name>A0A200Q3J4_MACCD</name>
<dbReference type="InterPro" id="IPR036396">
    <property type="entry name" value="Cyt_P450_sf"/>
</dbReference>
<dbReference type="Gene3D" id="1.10.630.10">
    <property type="entry name" value="Cytochrome P450"/>
    <property type="match status" value="1"/>
</dbReference>